<sequence length="228" mass="24866">MSNTESPPLRVIVFGATGMVGAGALREALNAPEVGSVLSIGRHPCGVEHPKLRELLLPDLFDFAAVENQLVGYDACIWAVGISSVGLDEAAYARVTEELTLVWARALLRLNPEFSFCYCSAGGAGGRSMWARVRQRVEGALKSMPFRYAGAVRPGFIRPGPGIRSRTRLYQAGIVLLKPVFLLVPFLMRVFPFLFTTSELLGRAMLRVVEGRADRFILESADINRVGA</sequence>
<accession>A0ABT5DFE7</accession>
<evidence type="ECO:0000313" key="3">
    <source>
        <dbReference type="Proteomes" id="UP001221838"/>
    </source>
</evidence>
<dbReference type="Proteomes" id="UP001221838">
    <property type="component" value="Unassembled WGS sequence"/>
</dbReference>
<keyword evidence="1" id="KW-0812">Transmembrane</keyword>
<gene>
    <name evidence="2" type="ORF">POL68_21430</name>
</gene>
<dbReference type="EMBL" id="JAQNDM010000002">
    <property type="protein sequence ID" value="MDC0711047.1"/>
    <property type="molecule type" value="Genomic_DNA"/>
</dbReference>
<evidence type="ECO:0000313" key="2">
    <source>
        <dbReference type="EMBL" id="MDC0711047.1"/>
    </source>
</evidence>
<dbReference type="RefSeq" id="WP_272141013.1">
    <property type="nucleotide sequence ID" value="NZ_JAQNDM010000002.1"/>
</dbReference>
<proteinExistence type="predicted"/>
<feature type="transmembrane region" description="Helical" evidence="1">
    <location>
        <begin position="174"/>
        <end position="195"/>
    </location>
</feature>
<dbReference type="Gene3D" id="3.40.50.720">
    <property type="entry name" value="NAD(P)-binding Rossmann-like Domain"/>
    <property type="match status" value="1"/>
</dbReference>
<comment type="caution">
    <text evidence="2">The sequence shown here is derived from an EMBL/GenBank/DDBJ whole genome shotgun (WGS) entry which is preliminary data.</text>
</comment>
<dbReference type="PANTHER" id="PTHR14097">
    <property type="entry name" value="OXIDOREDUCTASE HTATIP2"/>
    <property type="match status" value="1"/>
</dbReference>
<evidence type="ECO:0000256" key="1">
    <source>
        <dbReference type="SAM" id="Phobius"/>
    </source>
</evidence>
<reference evidence="2 3" key="1">
    <citation type="submission" date="2022-11" db="EMBL/GenBank/DDBJ databases">
        <title>Minimal conservation of predation-associated metabolite biosynthetic gene clusters underscores biosynthetic potential of Myxococcota including descriptions for ten novel species: Archangium lansinium sp. nov., Myxococcus landrumus sp. nov., Nannocystis bai.</title>
        <authorList>
            <person name="Ahearne A."/>
            <person name="Stevens C."/>
            <person name="Dowd S."/>
        </authorList>
    </citation>
    <scope>NUCLEOTIDE SEQUENCE [LARGE SCALE GENOMIC DNA]</scope>
    <source>
        <strain evidence="2 3">NCWAL01</strain>
    </source>
</reference>
<keyword evidence="3" id="KW-1185">Reference proteome</keyword>
<keyword evidence="1" id="KW-0472">Membrane</keyword>
<organism evidence="2 3">
    <name type="scientific">Stigmatella ashevillensis</name>
    <dbReference type="NCBI Taxonomy" id="2995309"/>
    <lineage>
        <taxon>Bacteria</taxon>
        <taxon>Pseudomonadati</taxon>
        <taxon>Myxococcota</taxon>
        <taxon>Myxococcia</taxon>
        <taxon>Myxococcales</taxon>
        <taxon>Cystobacterineae</taxon>
        <taxon>Archangiaceae</taxon>
        <taxon>Stigmatella</taxon>
    </lineage>
</organism>
<dbReference type="SUPFAM" id="SSF51735">
    <property type="entry name" value="NAD(P)-binding Rossmann-fold domains"/>
    <property type="match status" value="1"/>
</dbReference>
<evidence type="ECO:0008006" key="4">
    <source>
        <dbReference type="Google" id="ProtNLM"/>
    </source>
</evidence>
<name>A0ABT5DFE7_9BACT</name>
<keyword evidence="1" id="KW-1133">Transmembrane helix</keyword>
<dbReference type="PANTHER" id="PTHR14097:SF8">
    <property type="entry name" value="NAD(P)-BINDING DOMAIN-CONTAINING PROTEIN"/>
    <property type="match status" value="1"/>
</dbReference>
<protein>
    <recommendedName>
        <fullName evidence="4">Epimerase</fullName>
    </recommendedName>
</protein>
<dbReference type="InterPro" id="IPR036291">
    <property type="entry name" value="NAD(P)-bd_dom_sf"/>
</dbReference>